<dbReference type="Proteomes" id="UP001252243">
    <property type="component" value="Unassembled WGS sequence"/>
</dbReference>
<comment type="subcellular location">
    <subcellularLocation>
        <location evidence="1">Endomembrane system</location>
        <topology evidence="1">Multi-pass membrane protein</topology>
    </subcellularLocation>
</comment>
<evidence type="ECO:0000256" key="3">
    <source>
        <dbReference type="ARBA" id="ARBA00022989"/>
    </source>
</evidence>
<keyword evidence="8" id="KW-1185">Reference proteome</keyword>
<evidence type="ECO:0000259" key="6">
    <source>
        <dbReference type="Pfam" id="PF02656"/>
    </source>
</evidence>
<evidence type="ECO:0000256" key="5">
    <source>
        <dbReference type="SAM" id="Phobius"/>
    </source>
</evidence>
<keyword evidence="4 5" id="KW-0472">Membrane</keyword>
<sequence>MARPRPAAIHDDPGLQPERTDLAWRRTSLTLVTAACIFLRWVPHYGWFAGTLVTASLMVALGIALTQRRRYHHHASGIGGAVMTANVRATAAIAGSVVVLAALGIYTVLYLPLQH</sequence>
<dbReference type="InterPro" id="IPR003807">
    <property type="entry name" value="DUF202"/>
</dbReference>
<name>A0ABU1UBF3_9MICC</name>
<organism evidence="7 8">
    <name type="scientific">Arthrobacter ginsengisoli</name>
    <dbReference type="NCBI Taxonomy" id="1356565"/>
    <lineage>
        <taxon>Bacteria</taxon>
        <taxon>Bacillati</taxon>
        <taxon>Actinomycetota</taxon>
        <taxon>Actinomycetes</taxon>
        <taxon>Micrococcales</taxon>
        <taxon>Micrococcaceae</taxon>
        <taxon>Arthrobacter</taxon>
    </lineage>
</organism>
<protein>
    <submittedName>
        <fullName evidence="7">Uncharacterized membrane protein YidH (DUF202 family)</fullName>
    </submittedName>
</protein>
<feature type="transmembrane region" description="Helical" evidence="5">
    <location>
        <begin position="47"/>
        <end position="66"/>
    </location>
</feature>
<feature type="domain" description="DUF202" evidence="6">
    <location>
        <begin position="12"/>
        <end position="75"/>
    </location>
</feature>
<evidence type="ECO:0000256" key="4">
    <source>
        <dbReference type="ARBA" id="ARBA00023136"/>
    </source>
</evidence>
<keyword evidence="3 5" id="KW-1133">Transmembrane helix</keyword>
<dbReference type="RefSeq" id="WP_310055756.1">
    <property type="nucleotide sequence ID" value="NZ_JAVDVQ010000006.1"/>
</dbReference>
<reference evidence="7 8" key="1">
    <citation type="submission" date="2023-07" db="EMBL/GenBank/DDBJ databases">
        <title>Sorghum-associated microbial communities from plants grown in Nebraska, USA.</title>
        <authorList>
            <person name="Schachtman D."/>
        </authorList>
    </citation>
    <scope>NUCLEOTIDE SEQUENCE [LARGE SCALE GENOMIC DNA]</scope>
    <source>
        <strain evidence="7 8">BE167</strain>
    </source>
</reference>
<gene>
    <name evidence="7" type="ORF">J2X01_001767</name>
</gene>
<evidence type="ECO:0000313" key="8">
    <source>
        <dbReference type="Proteomes" id="UP001252243"/>
    </source>
</evidence>
<keyword evidence="2 5" id="KW-0812">Transmembrane</keyword>
<evidence type="ECO:0000313" key="7">
    <source>
        <dbReference type="EMBL" id="MDR7082478.1"/>
    </source>
</evidence>
<feature type="transmembrane region" description="Helical" evidence="5">
    <location>
        <begin position="87"/>
        <end position="111"/>
    </location>
</feature>
<evidence type="ECO:0000256" key="1">
    <source>
        <dbReference type="ARBA" id="ARBA00004127"/>
    </source>
</evidence>
<accession>A0ABU1UBF3</accession>
<dbReference type="Pfam" id="PF02656">
    <property type="entry name" value="DUF202"/>
    <property type="match status" value="1"/>
</dbReference>
<comment type="caution">
    <text evidence="7">The sequence shown here is derived from an EMBL/GenBank/DDBJ whole genome shotgun (WGS) entry which is preliminary data.</text>
</comment>
<evidence type="ECO:0000256" key="2">
    <source>
        <dbReference type="ARBA" id="ARBA00022692"/>
    </source>
</evidence>
<dbReference type="EMBL" id="JAVDVQ010000006">
    <property type="protein sequence ID" value="MDR7082478.1"/>
    <property type="molecule type" value="Genomic_DNA"/>
</dbReference>
<proteinExistence type="predicted"/>